<dbReference type="PANTHER" id="PTHR45663">
    <property type="entry name" value="GEO12009P1"/>
    <property type="match status" value="1"/>
</dbReference>
<dbReference type="NCBIfam" id="TIGR01068">
    <property type="entry name" value="thioredoxin"/>
    <property type="match status" value="1"/>
</dbReference>
<evidence type="ECO:0000256" key="9">
    <source>
        <dbReference type="PIRSR" id="PIRSR000077-1"/>
    </source>
</evidence>
<proteinExistence type="inferred from homology"/>
<evidence type="ECO:0000313" key="13">
    <source>
        <dbReference type="Proteomes" id="UP000183995"/>
    </source>
</evidence>
<evidence type="ECO:0000256" key="3">
    <source>
        <dbReference type="ARBA" id="ARBA00022448"/>
    </source>
</evidence>
<dbReference type="InterPro" id="IPR013766">
    <property type="entry name" value="Thioredoxin_domain"/>
</dbReference>
<keyword evidence="13" id="KW-1185">Reference proteome</keyword>
<accession>A0A1M5VK45</accession>
<dbReference type="PROSITE" id="PS51352">
    <property type="entry name" value="THIOREDOXIN_2"/>
    <property type="match status" value="1"/>
</dbReference>
<feature type="site" description="Contributes to redox potential value" evidence="9">
    <location>
        <position position="31"/>
    </location>
</feature>
<feature type="disulfide bond" description="Redox-active" evidence="10">
    <location>
        <begin position="29"/>
        <end position="32"/>
    </location>
</feature>
<comment type="similarity">
    <text evidence="1 8">Belongs to the thioredoxin family.</text>
</comment>
<feature type="site" description="Contributes to redox potential value" evidence="9">
    <location>
        <position position="30"/>
    </location>
</feature>
<keyword evidence="5 10" id="KW-1015">Disulfide bond</keyword>
<dbReference type="InterPro" id="IPR005746">
    <property type="entry name" value="Thioredoxin"/>
</dbReference>
<keyword evidence="6 10" id="KW-0676">Redox-active center</keyword>
<dbReference type="STRING" id="1123282.SAMN02745823_00873"/>
<dbReference type="OrthoDB" id="9790390at2"/>
<dbReference type="PANTHER" id="PTHR45663:SF11">
    <property type="entry name" value="GEO12009P1"/>
    <property type="match status" value="1"/>
</dbReference>
<dbReference type="InterPro" id="IPR036249">
    <property type="entry name" value="Thioredoxin-like_sf"/>
</dbReference>
<evidence type="ECO:0000256" key="5">
    <source>
        <dbReference type="ARBA" id="ARBA00023157"/>
    </source>
</evidence>
<dbReference type="GO" id="GO:0015035">
    <property type="term" value="F:protein-disulfide reductase activity"/>
    <property type="evidence" value="ECO:0007669"/>
    <property type="project" value="UniProtKB-UniRule"/>
</dbReference>
<gene>
    <name evidence="12" type="ORF">SAMN02745823_00873</name>
</gene>
<dbReference type="Proteomes" id="UP000183995">
    <property type="component" value="Unassembled WGS sequence"/>
</dbReference>
<dbReference type="GO" id="GO:0005737">
    <property type="term" value="C:cytoplasm"/>
    <property type="evidence" value="ECO:0007669"/>
    <property type="project" value="TreeGrafter"/>
</dbReference>
<evidence type="ECO:0000256" key="8">
    <source>
        <dbReference type="PIRNR" id="PIRNR000077"/>
    </source>
</evidence>
<evidence type="ECO:0000256" key="10">
    <source>
        <dbReference type="PIRSR" id="PIRSR000077-4"/>
    </source>
</evidence>
<name>A0A1M5VK45_9FIRM</name>
<feature type="active site" description="Nucleophile" evidence="9">
    <location>
        <position position="32"/>
    </location>
</feature>
<dbReference type="FunFam" id="3.40.30.10:FF:000001">
    <property type="entry name" value="Thioredoxin"/>
    <property type="match status" value="1"/>
</dbReference>
<evidence type="ECO:0000256" key="7">
    <source>
        <dbReference type="NCBIfam" id="TIGR01068"/>
    </source>
</evidence>
<dbReference type="CDD" id="cd02947">
    <property type="entry name" value="TRX_family"/>
    <property type="match status" value="1"/>
</dbReference>
<feature type="site" description="Deprotonates C-terminal active site Cys" evidence="9">
    <location>
        <position position="23"/>
    </location>
</feature>
<protein>
    <recommendedName>
        <fullName evidence="2 7">Thioredoxin</fullName>
    </recommendedName>
</protein>
<dbReference type="PIRSF" id="PIRSF000077">
    <property type="entry name" value="Thioredoxin"/>
    <property type="match status" value="1"/>
</dbReference>
<dbReference type="RefSeq" id="WP_073076436.1">
    <property type="nucleotide sequence ID" value="NZ_FQXV01000002.1"/>
</dbReference>
<keyword evidence="3" id="KW-0813">Transport</keyword>
<evidence type="ECO:0000256" key="1">
    <source>
        <dbReference type="ARBA" id="ARBA00008987"/>
    </source>
</evidence>
<dbReference type="Pfam" id="PF00085">
    <property type="entry name" value="Thioredoxin"/>
    <property type="match status" value="1"/>
</dbReference>
<sequence length="119" mass="12893">MEILHLTKNDFNDVIASGTVLVDFWAGWCMPCKMLAPVIEELAEELKDSVKTGKVDVDAEGELAAEYGVMSIPTVIVFRNGQEAKRFVGVQPKEVYTNFLAPEKAAASGAEAANTGEEE</sequence>
<keyword evidence="4" id="KW-0249">Electron transport</keyword>
<dbReference type="SUPFAM" id="SSF52833">
    <property type="entry name" value="Thioredoxin-like"/>
    <property type="match status" value="1"/>
</dbReference>
<reference evidence="12 13" key="1">
    <citation type="submission" date="2016-11" db="EMBL/GenBank/DDBJ databases">
        <authorList>
            <person name="Jaros S."/>
            <person name="Januszkiewicz K."/>
            <person name="Wedrychowicz H."/>
        </authorList>
    </citation>
    <scope>NUCLEOTIDE SEQUENCE [LARGE SCALE GENOMIC DNA]</scope>
    <source>
        <strain evidence="12 13">DSM 10068</strain>
    </source>
</reference>
<evidence type="ECO:0000313" key="12">
    <source>
        <dbReference type="EMBL" id="SHH75601.1"/>
    </source>
</evidence>
<evidence type="ECO:0000256" key="2">
    <source>
        <dbReference type="ARBA" id="ARBA00020570"/>
    </source>
</evidence>
<feature type="domain" description="Thioredoxin" evidence="11">
    <location>
        <begin position="1"/>
        <end position="105"/>
    </location>
</feature>
<organism evidence="12 13">
    <name type="scientific">Sporobacter termitidis DSM 10068</name>
    <dbReference type="NCBI Taxonomy" id="1123282"/>
    <lineage>
        <taxon>Bacteria</taxon>
        <taxon>Bacillati</taxon>
        <taxon>Bacillota</taxon>
        <taxon>Clostridia</taxon>
        <taxon>Eubacteriales</taxon>
        <taxon>Oscillospiraceae</taxon>
        <taxon>Sporobacter</taxon>
    </lineage>
</organism>
<evidence type="ECO:0000259" key="11">
    <source>
        <dbReference type="PROSITE" id="PS51352"/>
    </source>
</evidence>
<dbReference type="PRINTS" id="PR00421">
    <property type="entry name" value="THIOREDOXIN"/>
</dbReference>
<dbReference type="AlphaFoldDB" id="A0A1M5VK45"/>
<evidence type="ECO:0000256" key="6">
    <source>
        <dbReference type="ARBA" id="ARBA00023284"/>
    </source>
</evidence>
<feature type="active site" description="Nucleophile" evidence="9">
    <location>
        <position position="29"/>
    </location>
</feature>
<dbReference type="EMBL" id="FQXV01000002">
    <property type="protein sequence ID" value="SHH75601.1"/>
    <property type="molecule type" value="Genomic_DNA"/>
</dbReference>
<dbReference type="Gene3D" id="3.40.30.10">
    <property type="entry name" value="Glutaredoxin"/>
    <property type="match status" value="1"/>
</dbReference>
<evidence type="ECO:0000256" key="4">
    <source>
        <dbReference type="ARBA" id="ARBA00022982"/>
    </source>
</evidence>